<dbReference type="SUPFAM" id="SSF52151">
    <property type="entry name" value="FabD/lysophospholipase-like"/>
    <property type="match status" value="1"/>
</dbReference>
<dbReference type="EMBL" id="BMJA01000002">
    <property type="protein sequence ID" value="GGA41075.1"/>
    <property type="molecule type" value="Genomic_DNA"/>
</dbReference>
<dbReference type="PANTHER" id="PTHR24138">
    <property type="entry name" value="INTRACELLLAR PHOSPHOLIPASE A FAMILY"/>
    <property type="match status" value="1"/>
</dbReference>
<organism evidence="4 5">
    <name type="scientific">Dyella nitratireducens</name>
    <dbReference type="NCBI Taxonomy" id="1849580"/>
    <lineage>
        <taxon>Bacteria</taxon>
        <taxon>Pseudomonadati</taxon>
        <taxon>Pseudomonadota</taxon>
        <taxon>Gammaproteobacteria</taxon>
        <taxon>Lysobacterales</taxon>
        <taxon>Rhodanobacteraceae</taxon>
        <taxon>Dyella</taxon>
    </lineage>
</organism>
<protein>
    <submittedName>
        <fullName evidence="4">Patatin</fullName>
    </submittedName>
</protein>
<feature type="active site" description="Proton acceptor" evidence="2">
    <location>
        <position position="193"/>
    </location>
</feature>
<comment type="caution">
    <text evidence="4">The sequence shown here is derived from an EMBL/GenBank/DDBJ whole genome shotgun (WGS) entry which is preliminary data.</text>
</comment>
<feature type="short sequence motif" description="DGA/G" evidence="2">
    <location>
        <begin position="193"/>
        <end position="195"/>
    </location>
</feature>
<keyword evidence="5" id="KW-1185">Reference proteome</keyword>
<feature type="domain" description="PNPLA" evidence="3">
    <location>
        <begin position="6"/>
        <end position="206"/>
    </location>
</feature>
<dbReference type="InterPro" id="IPR002641">
    <property type="entry name" value="PNPLA_dom"/>
</dbReference>
<dbReference type="PANTHER" id="PTHR24138:SF10">
    <property type="entry name" value="PHOSPHOLIPASE A2"/>
    <property type="match status" value="1"/>
</dbReference>
<evidence type="ECO:0000313" key="4">
    <source>
        <dbReference type="EMBL" id="GGA41075.1"/>
    </source>
</evidence>
<gene>
    <name evidence="4" type="ORF">GCM10010981_32840</name>
</gene>
<dbReference type="PROSITE" id="PS51635">
    <property type="entry name" value="PNPLA"/>
    <property type="match status" value="1"/>
</dbReference>
<dbReference type="InterPro" id="IPR047156">
    <property type="entry name" value="Teg/CotR/CapV-like"/>
</dbReference>
<dbReference type="RefSeq" id="WP_188795548.1">
    <property type="nucleotide sequence ID" value="NZ_BMJA01000002.1"/>
</dbReference>
<evidence type="ECO:0000256" key="2">
    <source>
        <dbReference type="PROSITE-ProRule" id="PRU01161"/>
    </source>
</evidence>
<reference evidence="5" key="1">
    <citation type="journal article" date="2019" name="Int. J. Syst. Evol. Microbiol.">
        <title>The Global Catalogue of Microorganisms (GCM) 10K type strain sequencing project: providing services to taxonomists for standard genome sequencing and annotation.</title>
        <authorList>
            <consortium name="The Broad Institute Genomics Platform"/>
            <consortium name="The Broad Institute Genome Sequencing Center for Infectious Disease"/>
            <person name="Wu L."/>
            <person name="Ma J."/>
        </authorList>
    </citation>
    <scope>NUCLEOTIDE SEQUENCE [LARGE SCALE GENOMIC DNA]</scope>
    <source>
        <strain evidence="5">CGMCC 1.15439</strain>
    </source>
</reference>
<feature type="short sequence motif" description="GXGXXG" evidence="2">
    <location>
        <begin position="10"/>
        <end position="15"/>
    </location>
</feature>
<accession>A0ABQ1GCI6</accession>
<dbReference type="InterPro" id="IPR016035">
    <property type="entry name" value="Acyl_Trfase/lysoPLipase"/>
</dbReference>
<evidence type="ECO:0000256" key="1">
    <source>
        <dbReference type="ARBA" id="ARBA00023098"/>
    </source>
</evidence>
<dbReference type="CDD" id="cd07199">
    <property type="entry name" value="Pat17_PNPLA8_PNPLA9_like"/>
    <property type="match status" value="1"/>
</dbReference>
<feature type="short sequence motif" description="GXSXG" evidence="2">
    <location>
        <begin position="40"/>
        <end position="44"/>
    </location>
</feature>
<dbReference type="Proteomes" id="UP000620046">
    <property type="component" value="Unassembled WGS sequence"/>
</dbReference>
<keyword evidence="2" id="KW-0378">Hydrolase</keyword>
<feature type="active site" description="Nucleophile" evidence="2">
    <location>
        <position position="42"/>
    </location>
</feature>
<sequence length="344" mass="36348">MAFKILSCDGGGIRGLITAMLIQDLDTKFGIVASANGFAGTSTGGLLALGLANGVPIGDIVNVYLNEGSTVFTPNGWLLDDKHQERPLGASMTDLASGPGFFSCQYVNSGLKQIAQQLLGSALISSAKKFVAVNSARLWDGSGWAPCTISNGPGNTYRNITMVDAALATSAAPTYFPPHHVAGAGYDFGYFADGGVFANNPSMTAVTELLYQKVVPNLASIRMLSLGTGECPQGIPPAAIGDPLNWGVTSWLYPWSSGPNSVIPSMALLNLTLDATAELAAIQAKQILGTACERGNVGLSRAYPLDDWQHVNELVKATSNYMNTPAWQNVRNWVKQNWAQMETA</sequence>
<keyword evidence="1 2" id="KW-0443">Lipid metabolism</keyword>
<proteinExistence type="predicted"/>
<evidence type="ECO:0000259" key="3">
    <source>
        <dbReference type="PROSITE" id="PS51635"/>
    </source>
</evidence>
<dbReference type="Pfam" id="PF01734">
    <property type="entry name" value="Patatin"/>
    <property type="match status" value="1"/>
</dbReference>
<dbReference type="Gene3D" id="3.40.1090.10">
    <property type="entry name" value="Cytosolic phospholipase A2 catalytic domain"/>
    <property type="match status" value="1"/>
</dbReference>
<keyword evidence="2" id="KW-0442">Lipid degradation</keyword>
<name>A0ABQ1GCI6_9GAMM</name>
<evidence type="ECO:0000313" key="5">
    <source>
        <dbReference type="Proteomes" id="UP000620046"/>
    </source>
</evidence>